<sequence length="170" mass="19103">MCFSVVKSHLRRTQALVRAIDEIEEISRVAAMTITPELCEQLYRHAGYSCTQEAYNSAVIHDETGKSIPSVLLIERDLRQPDRIVGEILQPGGCLAVKRLGLRDCLDEIEAVEVNGYGVYWGTDASQITQLAPPYPPEFCRLTPPNTCPIRLHSSPWTWTCDSEQERSGR</sequence>
<comment type="similarity">
    <text evidence="1">Belongs to the squalene monooxygenase family.</text>
</comment>
<comment type="caution">
    <text evidence="2">The sequence shown here is derived from an EMBL/GenBank/DDBJ whole genome shotgun (WGS) entry which is preliminary data.</text>
</comment>
<evidence type="ECO:0000313" key="2">
    <source>
        <dbReference type="EMBL" id="KAA1094544.1"/>
    </source>
</evidence>
<name>A0A5B0P1A9_PUCGR</name>
<dbReference type="Proteomes" id="UP000324748">
    <property type="component" value="Unassembled WGS sequence"/>
</dbReference>
<proteinExistence type="inferred from homology"/>
<dbReference type="OrthoDB" id="1678617at2759"/>
<comment type="function">
    <text evidence="1">Catalyzes the stereospecific oxidation of squalene to (S)-2,3-epoxysqualene, and is considered to be a rate-limiting enzyme in steroid biosynthesis.</text>
</comment>
<dbReference type="AlphaFoldDB" id="A0A5B0P1A9"/>
<dbReference type="GO" id="GO:0006696">
    <property type="term" value="P:ergosterol biosynthetic process"/>
    <property type="evidence" value="ECO:0007669"/>
    <property type="project" value="TreeGrafter"/>
</dbReference>
<evidence type="ECO:0000256" key="1">
    <source>
        <dbReference type="RuleBase" id="RU367121"/>
    </source>
</evidence>
<organism evidence="2 3">
    <name type="scientific">Puccinia graminis f. sp. tritici</name>
    <dbReference type="NCBI Taxonomy" id="56615"/>
    <lineage>
        <taxon>Eukaryota</taxon>
        <taxon>Fungi</taxon>
        <taxon>Dikarya</taxon>
        <taxon>Basidiomycota</taxon>
        <taxon>Pucciniomycotina</taxon>
        <taxon>Pucciniomycetes</taxon>
        <taxon>Pucciniales</taxon>
        <taxon>Pucciniaceae</taxon>
        <taxon>Puccinia</taxon>
    </lineage>
</organism>
<dbReference type="GO" id="GO:0004506">
    <property type="term" value="F:squalene monooxygenase activity"/>
    <property type="evidence" value="ECO:0007669"/>
    <property type="project" value="UniProtKB-UniRule"/>
</dbReference>
<accession>A0A5B0P1A9</accession>
<keyword evidence="1" id="KW-0560">Oxidoreductase</keyword>
<dbReference type="InterPro" id="IPR040125">
    <property type="entry name" value="Squalene_monox"/>
</dbReference>
<keyword evidence="1" id="KW-0256">Endoplasmic reticulum</keyword>
<protein>
    <recommendedName>
        <fullName evidence="1">Squalene monooxygenase</fullName>
        <ecNumber evidence="1">1.14.14.17</ecNumber>
    </recommendedName>
</protein>
<dbReference type="PANTHER" id="PTHR10835:SF0">
    <property type="entry name" value="SQUALENE MONOOXYGENASE"/>
    <property type="match status" value="1"/>
</dbReference>
<comment type="cofactor">
    <cofactor evidence="1">
        <name>FAD</name>
        <dbReference type="ChEBI" id="CHEBI:57692"/>
    </cofactor>
</comment>
<comment type="subcellular location">
    <subcellularLocation>
        <location evidence="1">Endoplasmic reticulum membrane</location>
        <topology evidence="1">Multi-pass membrane protein</topology>
    </subcellularLocation>
</comment>
<dbReference type="GO" id="GO:0005789">
    <property type="term" value="C:endoplasmic reticulum membrane"/>
    <property type="evidence" value="ECO:0007669"/>
    <property type="project" value="UniProtKB-SubCell"/>
</dbReference>
<reference evidence="2 3" key="1">
    <citation type="submission" date="2019-05" db="EMBL/GenBank/DDBJ databases">
        <title>Emergence of the Ug99 lineage of the wheat stem rust pathogen through somatic hybridization.</title>
        <authorList>
            <person name="Li F."/>
            <person name="Upadhyaya N.M."/>
            <person name="Sperschneider J."/>
            <person name="Matny O."/>
            <person name="Nguyen-Phuc H."/>
            <person name="Mago R."/>
            <person name="Raley C."/>
            <person name="Miller M.E."/>
            <person name="Silverstein K.A.T."/>
            <person name="Henningsen E."/>
            <person name="Hirsch C.D."/>
            <person name="Visser B."/>
            <person name="Pretorius Z.A."/>
            <person name="Steffenson B.J."/>
            <person name="Schwessinger B."/>
            <person name="Dodds P.N."/>
            <person name="Figueroa M."/>
        </authorList>
    </citation>
    <scope>NUCLEOTIDE SEQUENCE [LARGE SCALE GENOMIC DNA]</scope>
    <source>
        <strain evidence="2">21-0</strain>
    </source>
</reference>
<keyword evidence="3" id="KW-1185">Reference proteome</keyword>
<dbReference type="EC" id="1.14.14.17" evidence="1"/>
<keyword evidence="1" id="KW-0285">Flavoprotein</keyword>
<dbReference type="GO" id="GO:0050660">
    <property type="term" value="F:flavin adenine dinucleotide binding"/>
    <property type="evidence" value="ECO:0007669"/>
    <property type="project" value="UniProtKB-UniRule"/>
</dbReference>
<dbReference type="PANTHER" id="PTHR10835">
    <property type="entry name" value="SQUALENE MONOOXYGENASE"/>
    <property type="match status" value="1"/>
</dbReference>
<keyword evidence="1" id="KW-0274">FAD</keyword>
<comment type="catalytic activity">
    <reaction evidence="1">
        <text>squalene + reduced [NADPH--hemoprotein reductase] + O2 = (S)-2,3-epoxysqualene + oxidized [NADPH--hemoprotein reductase] + H2O + H(+)</text>
        <dbReference type="Rhea" id="RHEA:25282"/>
        <dbReference type="Rhea" id="RHEA-COMP:11964"/>
        <dbReference type="Rhea" id="RHEA-COMP:11965"/>
        <dbReference type="ChEBI" id="CHEBI:15377"/>
        <dbReference type="ChEBI" id="CHEBI:15378"/>
        <dbReference type="ChEBI" id="CHEBI:15379"/>
        <dbReference type="ChEBI" id="CHEBI:15440"/>
        <dbReference type="ChEBI" id="CHEBI:15441"/>
        <dbReference type="ChEBI" id="CHEBI:57618"/>
        <dbReference type="ChEBI" id="CHEBI:58210"/>
        <dbReference type="EC" id="1.14.14.17"/>
    </reaction>
</comment>
<evidence type="ECO:0000313" key="3">
    <source>
        <dbReference type="Proteomes" id="UP000324748"/>
    </source>
</evidence>
<dbReference type="EMBL" id="VSWC01000079">
    <property type="protein sequence ID" value="KAA1094544.1"/>
    <property type="molecule type" value="Genomic_DNA"/>
</dbReference>
<gene>
    <name evidence="2" type="primary">ERG1_6</name>
    <name evidence="2" type="ORF">PGT21_024465</name>
</gene>
<dbReference type="UniPathway" id="UPA00767">
    <property type="reaction ID" value="UER00752"/>
</dbReference>